<gene>
    <name evidence="17" type="primary">pssA</name>
    <name evidence="17" type="ORF">H8E19_17660</name>
</gene>
<accession>A0A8J6N2V3</accession>
<evidence type="ECO:0000256" key="15">
    <source>
        <dbReference type="RuleBase" id="RU003750"/>
    </source>
</evidence>
<evidence type="ECO:0000256" key="7">
    <source>
        <dbReference type="ARBA" id="ARBA00022679"/>
    </source>
</evidence>
<feature type="transmembrane region" description="Helical" evidence="16">
    <location>
        <begin position="222"/>
        <end position="241"/>
    </location>
</feature>
<dbReference type="InterPro" id="IPR004533">
    <property type="entry name" value="CDP-diaglyc--ser_O-PTrfase"/>
</dbReference>
<evidence type="ECO:0000256" key="11">
    <source>
        <dbReference type="ARBA" id="ARBA00023136"/>
    </source>
</evidence>
<comment type="catalytic activity">
    <reaction evidence="1">
        <text>a CDP-1,2-diacyl-sn-glycerol + L-serine = a 1,2-diacyl-sn-glycero-3-phospho-L-serine + CMP + H(+)</text>
        <dbReference type="Rhea" id="RHEA:16913"/>
        <dbReference type="ChEBI" id="CHEBI:15378"/>
        <dbReference type="ChEBI" id="CHEBI:33384"/>
        <dbReference type="ChEBI" id="CHEBI:57262"/>
        <dbReference type="ChEBI" id="CHEBI:58332"/>
        <dbReference type="ChEBI" id="CHEBI:60377"/>
        <dbReference type="EC" id="2.7.8.8"/>
    </reaction>
</comment>
<evidence type="ECO:0000256" key="14">
    <source>
        <dbReference type="ARBA" id="ARBA00032361"/>
    </source>
</evidence>
<keyword evidence="13" id="KW-1208">Phospholipid metabolism</keyword>
<dbReference type="Pfam" id="PF01066">
    <property type="entry name" value="CDP-OH_P_transf"/>
    <property type="match status" value="1"/>
</dbReference>
<keyword evidence="12" id="KW-0594">Phospholipid biosynthesis</keyword>
<feature type="transmembrane region" description="Helical" evidence="16">
    <location>
        <begin position="106"/>
        <end position="123"/>
    </location>
</feature>
<dbReference type="InterPro" id="IPR000462">
    <property type="entry name" value="CDP-OH_P_trans"/>
</dbReference>
<comment type="subcellular location">
    <subcellularLocation>
        <location evidence="2">Endomembrane system</location>
        <topology evidence="2">Multi-pass membrane protein</topology>
    </subcellularLocation>
</comment>
<evidence type="ECO:0000256" key="16">
    <source>
        <dbReference type="SAM" id="Phobius"/>
    </source>
</evidence>
<evidence type="ECO:0000256" key="8">
    <source>
        <dbReference type="ARBA" id="ARBA00022692"/>
    </source>
</evidence>
<organism evidence="17 18">
    <name type="scientific">Candidatus Desulfacyla euxinica</name>
    <dbReference type="NCBI Taxonomy" id="2841693"/>
    <lineage>
        <taxon>Bacteria</taxon>
        <taxon>Deltaproteobacteria</taxon>
        <taxon>Candidatus Desulfacyla</taxon>
    </lineage>
</organism>
<dbReference type="PANTHER" id="PTHR14269">
    <property type="entry name" value="CDP-DIACYLGLYCEROL--GLYCEROL-3-PHOSPHATE 3-PHOSPHATIDYLTRANSFERASE-RELATED"/>
    <property type="match status" value="1"/>
</dbReference>
<dbReference type="InterPro" id="IPR048254">
    <property type="entry name" value="CDP_ALCOHOL_P_TRANSF_CS"/>
</dbReference>
<dbReference type="Proteomes" id="UP000650524">
    <property type="component" value="Unassembled WGS sequence"/>
</dbReference>
<evidence type="ECO:0000313" key="18">
    <source>
        <dbReference type="Proteomes" id="UP000650524"/>
    </source>
</evidence>
<evidence type="ECO:0000256" key="12">
    <source>
        <dbReference type="ARBA" id="ARBA00023209"/>
    </source>
</evidence>
<keyword evidence="6" id="KW-0444">Lipid biosynthesis</keyword>
<dbReference type="NCBIfam" id="TIGR00473">
    <property type="entry name" value="pssA"/>
    <property type="match status" value="1"/>
</dbReference>
<evidence type="ECO:0000256" key="3">
    <source>
        <dbReference type="ARBA" id="ARBA00010441"/>
    </source>
</evidence>
<dbReference type="Gene3D" id="1.20.120.1760">
    <property type="match status" value="1"/>
</dbReference>
<dbReference type="InterPro" id="IPR050324">
    <property type="entry name" value="CDP-alcohol_PTase-I"/>
</dbReference>
<proteinExistence type="inferred from homology"/>
<evidence type="ECO:0000256" key="4">
    <source>
        <dbReference type="ARBA" id="ARBA00013174"/>
    </source>
</evidence>
<evidence type="ECO:0000256" key="9">
    <source>
        <dbReference type="ARBA" id="ARBA00022989"/>
    </source>
</evidence>
<evidence type="ECO:0000256" key="13">
    <source>
        <dbReference type="ARBA" id="ARBA00023264"/>
    </source>
</evidence>
<dbReference type="AlphaFoldDB" id="A0A8J6N2V3"/>
<comment type="caution">
    <text evidence="17">The sequence shown here is derived from an EMBL/GenBank/DDBJ whole genome shotgun (WGS) entry which is preliminary data.</text>
</comment>
<protein>
    <recommendedName>
        <fullName evidence="5">CDP-diacylglycerol--serine O-phosphatidyltransferase</fullName>
        <ecNumber evidence="4">2.7.8.8</ecNumber>
    </recommendedName>
    <alternativeName>
        <fullName evidence="14">Phosphatidylserine synthase</fullName>
    </alternativeName>
</protein>
<dbReference type="InterPro" id="IPR043130">
    <property type="entry name" value="CDP-OH_PTrfase_TM_dom"/>
</dbReference>
<keyword evidence="8 16" id="KW-0812">Transmembrane</keyword>
<dbReference type="PROSITE" id="PS00379">
    <property type="entry name" value="CDP_ALCOHOL_P_TRANSF"/>
    <property type="match status" value="1"/>
</dbReference>
<keyword evidence="11 16" id="KW-0472">Membrane</keyword>
<sequence length="261" mass="29115">MKPKRKRRPKGSGKRGIYILPNLFTSASLFSGFFAIIAAIQGRYETAAIAILISCVFDGLDGKIARLTHSTSLFGTEYDSLSDLVAFGVAPGILAFQWALEPFGRLGWLACFMYVICGALRLARFNVQKNYVDPKFFKGLPIPAAACFIASLVLFTTAVGGLPESRHIVIIILVYILSFLMVSSVSYPSFKEFQLKKQKPFNVLVATILVFIVVAYKPKIMLFFIMLMYILSGPVITLYRIRKKGTREDTLLKETPTVEKE</sequence>
<reference evidence="17 18" key="1">
    <citation type="submission" date="2020-08" db="EMBL/GenBank/DDBJ databases">
        <title>Bridging the membrane lipid divide: bacteria of the FCB group superphylum have the potential to synthesize archaeal ether lipids.</title>
        <authorList>
            <person name="Villanueva L."/>
            <person name="Von Meijenfeldt F.A.B."/>
            <person name="Westbye A.B."/>
            <person name="Yadav S."/>
            <person name="Hopmans E.C."/>
            <person name="Dutilh B.E."/>
            <person name="Sinninghe Damste J.S."/>
        </authorList>
    </citation>
    <scope>NUCLEOTIDE SEQUENCE [LARGE SCALE GENOMIC DNA]</scope>
    <source>
        <strain evidence="17">NIOZ-UU27</strain>
    </source>
</reference>
<evidence type="ECO:0000256" key="2">
    <source>
        <dbReference type="ARBA" id="ARBA00004127"/>
    </source>
</evidence>
<feature type="transmembrane region" description="Helical" evidence="16">
    <location>
        <begin position="168"/>
        <end position="188"/>
    </location>
</feature>
<feature type="transmembrane region" description="Helical" evidence="16">
    <location>
        <begin position="20"/>
        <end position="38"/>
    </location>
</feature>
<dbReference type="GO" id="GO:0003882">
    <property type="term" value="F:CDP-diacylglycerol-serine O-phosphatidyltransferase activity"/>
    <property type="evidence" value="ECO:0007669"/>
    <property type="project" value="UniProtKB-EC"/>
</dbReference>
<keyword evidence="7 15" id="KW-0808">Transferase</keyword>
<feature type="transmembrane region" description="Helical" evidence="16">
    <location>
        <begin position="144"/>
        <end position="162"/>
    </location>
</feature>
<dbReference type="EMBL" id="JACNJD010000361">
    <property type="protein sequence ID" value="MBC8179232.1"/>
    <property type="molecule type" value="Genomic_DNA"/>
</dbReference>
<feature type="transmembrane region" description="Helical" evidence="16">
    <location>
        <begin position="200"/>
        <end position="216"/>
    </location>
</feature>
<dbReference type="EC" id="2.7.8.8" evidence="4"/>
<keyword evidence="9 16" id="KW-1133">Transmembrane helix</keyword>
<evidence type="ECO:0000256" key="6">
    <source>
        <dbReference type="ARBA" id="ARBA00022516"/>
    </source>
</evidence>
<dbReference type="GO" id="GO:0012505">
    <property type="term" value="C:endomembrane system"/>
    <property type="evidence" value="ECO:0007669"/>
    <property type="project" value="UniProtKB-SubCell"/>
</dbReference>
<comment type="similarity">
    <text evidence="3 15">Belongs to the CDP-alcohol phosphatidyltransferase class-I family.</text>
</comment>
<evidence type="ECO:0000256" key="5">
    <source>
        <dbReference type="ARBA" id="ARBA00017171"/>
    </source>
</evidence>
<dbReference type="GO" id="GO:0016020">
    <property type="term" value="C:membrane"/>
    <property type="evidence" value="ECO:0007669"/>
    <property type="project" value="InterPro"/>
</dbReference>
<dbReference type="PANTHER" id="PTHR14269:SF61">
    <property type="entry name" value="CDP-DIACYLGLYCEROL--SERINE O-PHOSPHATIDYLTRANSFERASE"/>
    <property type="match status" value="1"/>
</dbReference>
<evidence type="ECO:0000256" key="10">
    <source>
        <dbReference type="ARBA" id="ARBA00023098"/>
    </source>
</evidence>
<name>A0A8J6N2V3_9DELT</name>
<dbReference type="GO" id="GO:0008654">
    <property type="term" value="P:phospholipid biosynthetic process"/>
    <property type="evidence" value="ECO:0007669"/>
    <property type="project" value="UniProtKB-KW"/>
</dbReference>
<keyword evidence="10" id="KW-0443">Lipid metabolism</keyword>
<evidence type="ECO:0000256" key="1">
    <source>
        <dbReference type="ARBA" id="ARBA00000287"/>
    </source>
</evidence>
<evidence type="ECO:0000313" key="17">
    <source>
        <dbReference type="EMBL" id="MBC8179232.1"/>
    </source>
</evidence>